<organism evidence="1 2">
    <name type="scientific">Kribbella amoyensis</name>
    <dbReference type="NCBI Taxonomy" id="996641"/>
    <lineage>
        <taxon>Bacteria</taxon>
        <taxon>Bacillati</taxon>
        <taxon>Actinomycetota</taxon>
        <taxon>Actinomycetes</taxon>
        <taxon>Propionibacteriales</taxon>
        <taxon>Kribbellaceae</taxon>
        <taxon>Kribbella</taxon>
    </lineage>
</organism>
<name>A0A561BWB0_9ACTN</name>
<proteinExistence type="predicted"/>
<dbReference type="RefSeq" id="WP_145809273.1">
    <property type="nucleotide sequence ID" value="NZ_VIVK01000001.1"/>
</dbReference>
<reference evidence="1 2" key="1">
    <citation type="submission" date="2019-06" db="EMBL/GenBank/DDBJ databases">
        <title>Sequencing the genomes of 1000 actinobacteria strains.</title>
        <authorList>
            <person name="Klenk H.-P."/>
        </authorList>
    </citation>
    <scope>NUCLEOTIDE SEQUENCE [LARGE SCALE GENOMIC DNA]</scope>
    <source>
        <strain evidence="1 2">DSM 24683</strain>
    </source>
</reference>
<evidence type="ECO:0000313" key="1">
    <source>
        <dbReference type="EMBL" id="TWD83151.1"/>
    </source>
</evidence>
<dbReference type="Proteomes" id="UP000318380">
    <property type="component" value="Unassembled WGS sequence"/>
</dbReference>
<dbReference type="EMBL" id="VIVK01000001">
    <property type="protein sequence ID" value="TWD83151.1"/>
    <property type="molecule type" value="Genomic_DNA"/>
</dbReference>
<evidence type="ECO:0000313" key="2">
    <source>
        <dbReference type="Proteomes" id="UP000318380"/>
    </source>
</evidence>
<dbReference type="AlphaFoldDB" id="A0A561BWB0"/>
<dbReference type="OrthoDB" id="4544390at2"/>
<accession>A0A561BWB0</accession>
<gene>
    <name evidence="1" type="ORF">FB561_4309</name>
</gene>
<comment type="caution">
    <text evidence="1">The sequence shown here is derived from an EMBL/GenBank/DDBJ whole genome shotgun (WGS) entry which is preliminary data.</text>
</comment>
<sequence length="164" mass="18828">MVRYCFKWNYADSCPGDLLTEEEARSRDSAGEEYTAVLPPRDGTTAPVLVTVVRKTGVVVVTFLDEPGRKAAEYTFLKKTDPRLFLSRVSLWGYPTDEPGLRLSSSSWHETVNYREDGTVKRVVKNKVERSQEVFEYTDVPMDSQWEDLPVFGNYRSIARYERG</sequence>
<protein>
    <submittedName>
        <fullName evidence="1">Uncharacterized protein</fullName>
    </submittedName>
</protein>
<keyword evidence="2" id="KW-1185">Reference proteome</keyword>